<feature type="compositionally biased region" description="Pro residues" evidence="1">
    <location>
        <begin position="86"/>
        <end position="97"/>
    </location>
</feature>
<accession>A0ABV6RM15</accession>
<feature type="transmembrane region" description="Helical" evidence="2">
    <location>
        <begin position="180"/>
        <end position="198"/>
    </location>
</feature>
<evidence type="ECO:0000313" key="4">
    <source>
        <dbReference type="Proteomes" id="UP001589896"/>
    </source>
</evidence>
<feature type="transmembrane region" description="Helical" evidence="2">
    <location>
        <begin position="365"/>
        <end position="385"/>
    </location>
</feature>
<dbReference type="EMBL" id="JBHLTG010000001">
    <property type="protein sequence ID" value="MFC0677018.1"/>
    <property type="molecule type" value="Genomic_DNA"/>
</dbReference>
<feature type="transmembrane region" description="Helical" evidence="2">
    <location>
        <begin position="259"/>
        <end position="277"/>
    </location>
</feature>
<dbReference type="PIRSF" id="PIRSF035905">
    <property type="entry name" value="UCP035905_mp"/>
    <property type="match status" value="1"/>
</dbReference>
<feature type="transmembrane region" description="Helical" evidence="2">
    <location>
        <begin position="148"/>
        <end position="168"/>
    </location>
</feature>
<organism evidence="3 4">
    <name type="scientific">Lysobacter korlensis</name>
    <dbReference type="NCBI Taxonomy" id="553636"/>
    <lineage>
        <taxon>Bacteria</taxon>
        <taxon>Pseudomonadati</taxon>
        <taxon>Pseudomonadota</taxon>
        <taxon>Gammaproteobacteria</taxon>
        <taxon>Lysobacterales</taxon>
        <taxon>Lysobacteraceae</taxon>
        <taxon>Lysobacter</taxon>
    </lineage>
</organism>
<dbReference type="RefSeq" id="WP_386665003.1">
    <property type="nucleotide sequence ID" value="NZ_JBHLTG010000001.1"/>
</dbReference>
<feature type="compositionally biased region" description="Low complexity" evidence="1">
    <location>
        <begin position="112"/>
        <end position="124"/>
    </location>
</feature>
<dbReference type="Proteomes" id="UP001589896">
    <property type="component" value="Unassembled WGS sequence"/>
</dbReference>
<feature type="transmembrane region" description="Helical" evidence="2">
    <location>
        <begin position="391"/>
        <end position="411"/>
    </location>
</feature>
<feature type="transmembrane region" description="Helical" evidence="2">
    <location>
        <begin position="835"/>
        <end position="853"/>
    </location>
</feature>
<dbReference type="PANTHER" id="PTHR38434">
    <property type="entry name" value="BLL2549 PROTEIN"/>
    <property type="match status" value="1"/>
</dbReference>
<feature type="transmembrane region" description="Helical" evidence="2">
    <location>
        <begin position="748"/>
        <end position="767"/>
    </location>
</feature>
<feature type="transmembrane region" description="Helical" evidence="2">
    <location>
        <begin position="231"/>
        <end position="254"/>
    </location>
</feature>
<name>A0ABV6RM15_9GAMM</name>
<gene>
    <name evidence="3" type="ORF">ACFFGH_04010</name>
</gene>
<keyword evidence="4" id="KW-1185">Reference proteome</keyword>
<feature type="transmembrane region" description="Helical" evidence="2">
    <location>
        <begin position="582"/>
        <end position="603"/>
    </location>
</feature>
<feature type="region of interest" description="Disordered" evidence="1">
    <location>
        <begin position="63"/>
        <end position="124"/>
    </location>
</feature>
<feature type="transmembrane region" description="Helical" evidence="2">
    <location>
        <begin position="420"/>
        <end position="438"/>
    </location>
</feature>
<feature type="compositionally biased region" description="Low complexity" evidence="1">
    <location>
        <begin position="63"/>
        <end position="85"/>
    </location>
</feature>
<keyword evidence="2" id="KW-0812">Transmembrane</keyword>
<keyword evidence="2" id="KW-0472">Membrane</keyword>
<evidence type="ECO:0000256" key="2">
    <source>
        <dbReference type="SAM" id="Phobius"/>
    </source>
</evidence>
<feature type="transmembrane region" description="Helical" evidence="2">
    <location>
        <begin position="609"/>
        <end position="631"/>
    </location>
</feature>
<feature type="transmembrane region" description="Helical" evidence="2">
    <location>
        <begin position="547"/>
        <end position="570"/>
    </location>
</feature>
<feature type="transmembrane region" description="Helical" evidence="2">
    <location>
        <begin position="524"/>
        <end position="541"/>
    </location>
</feature>
<sequence>MEGWFGLLVLALLSVPVLLVVALVMIAGLRSRVTTLELRIAQLQADRDVQSGSTLGDWMQRQAGAGAAPTARAAPAAQTPPGAVDTPPPPVAPPLVPRPEASRGAPSPLPARPQVEARPAAARAQAARPDPIALAARAARRWFTEGNVPVKVGMLVLMAGVAALLKYASDQGWMTLPIELRLAGIGSAALTALVFAWRQRDARRGFALALQGGAIGVLLLVVFAASKLYQLLPAGAAFGLSVVLVAGLGVLSVLQNARVLAVLGLLAGFLAPIWLSTGQGSHVALFGYYALLNTGIFAIAWVRPWRMLNALGFAFTFGIGTLWGVLSYRPEHFATVQPFLLLFFAFYLLIPILYARRRAPGRRDFVDGCLLFGTPLVAFSLQAALLEGERLPLAFCAVGLGALYAALATWLRRREHFEPLVAPYAVLAVGFATLAVPLALSARATAGVFALEGAAAAWLGLRQQRRLPQLGGALLQVAAAVAFFIGGTDVPAGAPAIANAAFMSAALIALAGFASAYSYRRETGTNVAAAYYLWGLAWWLGNGLGEIDGFLVAVAKADAALLFLVASGWLAAVMHRREPAPALAWTAMAALACALPLAWLQAAAHAQPFAGLGALAWVAYALAGASMLRILGTQVERGLGAAHSAWLLAWALALSLALHEIAQQTGLGGGWRFALVALPWLALAAAAQWRPGRVAWPLAHAFDQWRAPLQQGLMTVVAIGSAMALFHAAQSTPLPWLPLLNPLELAQLAALGVLAGWLASPLAPVLWRERRIPLLAGAAFALVSTTTLRTAHHWGGVDWDAGMLSTSLVQTSLTVVWSLLGVFGWIVGSRRGQRTLWLAGAVLMAVVLAKLLLIDRLHLGNLLGIVSFMAYGVLCTVVGYFAPAPPRAATVTLAADGSPA</sequence>
<feature type="transmembrane region" description="Helical" evidence="2">
    <location>
        <begin position="308"/>
        <end position="326"/>
    </location>
</feature>
<dbReference type="InterPro" id="IPR019286">
    <property type="entry name" value="DUF2339_TM"/>
</dbReference>
<evidence type="ECO:0000256" key="1">
    <source>
        <dbReference type="SAM" id="MobiDB-lite"/>
    </source>
</evidence>
<feature type="transmembrane region" description="Helical" evidence="2">
    <location>
        <begin position="774"/>
        <end position="795"/>
    </location>
</feature>
<feature type="transmembrane region" description="Helical" evidence="2">
    <location>
        <begin position="444"/>
        <end position="461"/>
    </location>
</feature>
<reference evidence="3 4" key="1">
    <citation type="submission" date="2024-09" db="EMBL/GenBank/DDBJ databases">
        <authorList>
            <person name="Sun Q."/>
            <person name="Mori K."/>
        </authorList>
    </citation>
    <scope>NUCLEOTIDE SEQUENCE [LARGE SCALE GENOMIC DNA]</scope>
    <source>
        <strain evidence="3 4">KCTC 23076</strain>
    </source>
</reference>
<dbReference type="InterPro" id="IPR014600">
    <property type="entry name" value="UCP035905_mem"/>
</dbReference>
<dbReference type="PANTHER" id="PTHR38434:SF1">
    <property type="entry name" value="BLL2549 PROTEIN"/>
    <property type="match status" value="1"/>
</dbReference>
<protein>
    <submittedName>
        <fullName evidence="3">DUF2339 domain-containing protein</fullName>
    </submittedName>
</protein>
<feature type="transmembrane region" description="Helical" evidence="2">
    <location>
        <begin position="496"/>
        <end position="517"/>
    </location>
</feature>
<feature type="transmembrane region" description="Helical" evidence="2">
    <location>
        <begin position="638"/>
        <end position="658"/>
    </location>
</feature>
<proteinExistence type="predicted"/>
<feature type="transmembrane region" description="Helical" evidence="2">
    <location>
        <begin position="709"/>
        <end position="728"/>
    </location>
</feature>
<comment type="caution">
    <text evidence="3">The sequence shown here is derived from an EMBL/GenBank/DDBJ whole genome shotgun (WGS) entry which is preliminary data.</text>
</comment>
<feature type="transmembrane region" description="Helical" evidence="2">
    <location>
        <begin position="807"/>
        <end position="828"/>
    </location>
</feature>
<feature type="transmembrane region" description="Helical" evidence="2">
    <location>
        <begin position="6"/>
        <end position="29"/>
    </location>
</feature>
<feature type="transmembrane region" description="Helical" evidence="2">
    <location>
        <begin position="859"/>
        <end position="882"/>
    </location>
</feature>
<evidence type="ECO:0000313" key="3">
    <source>
        <dbReference type="EMBL" id="MFC0677018.1"/>
    </source>
</evidence>
<feature type="transmembrane region" description="Helical" evidence="2">
    <location>
        <begin position="473"/>
        <end position="490"/>
    </location>
</feature>
<feature type="transmembrane region" description="Helical" evidence="2">
    <location>
        <begin position="670"/>
        <end position="689"/>
    </location>
</feature>
<feature type="transmembrane region" description="Helical" evidence="2">
    <location>
        <begin position="283"/>
        <end position="301"/>
    </location>
</feature>
<keyword evidence="2" id="KW-1133">Transmembrane helix</keyword>
<feature type="transmembrane region" description="Helical" evidence="2">
    <location>
        <begin position="332"/>
        <end position="353"/>
    </location>
</feature>
<dbReference type="Pfam" id="PF10101">
    <property type="entry name" value="DUF2339"/>
    <property type="match status" value="1"/>
</dbReference>
<feature type="transmembrane region" description="Helical" evidence="2">
    <location>
        <begin position="205"/>
        <end position="225"/>
    </location>
</feature>